<evidence type="ECO:0000313" key="1">
    <source>
        <dbReference type="EMBL" id="JAD98980.1"/>
    </source>
</evidence>
<organism evidence="1">
    <name type="scientific">Arundo donax</name>
    <name type="common">Giant reed</name>
    <name type="synonym">Donax arundinaceus</name>
    <dbReference type="NCBI Taxonomy" id="35708"/>
    <lineage>
        <taxon>Eukaryota</taxon>
        <taxon>Viridiplantae</taxon>
        <taxon>Streptophyta</taxon>
        <taxon>Embryophyta</taxon>
        <taxon>Tracheophyta</taxon>
        <taxon>Spermatophyta</taxon>
        <taxon>Magnoliopsida</taxon>
        <taxon>Liliopsida</taxon>
        <taxon>Poales</taxon>
        <taxon>Poaceae</taxon>
        <taxon>PACMAD clade</taxon>
        <taxon>Arundinoideae</taxon>
        <taxon>Arundineae</taxon>
        <taxon>Arundo</taxon>
    </lineage>
</organism>
<dbReference type="EMBL" id="GBRH01198915">
    <property type="protein sequence ID" value="JAD98980.1"/>
    <property type="molecule type" value="Transcribed_RNA"/>
</dbReference>
<protein>
    <submittedName>
        <fullName evidence="1">Uncharacterized protein</fullName>
    </submittedName>
</protein>
<name>A0A0A9EM88_ARUDO</name>
<reference evidence="1" key="2">
    <citation type="journal article" date="2015" name="Data Brief">
        <title>Shoot transcriptome of the giant reed, Arundo donax.</title>
        <authorList>
            <person name="Barrero R.A."/>
            <person name="Guerrero F.D."/>
            <person name="Moolhuijzen P."/>
            <person name="Goolsby J.A."/>
            <person name="Tidwell J."/>
            <person name="Bellgard S.E."/>
            <person name="Bellgard M.I."/>
        </authorList>
    </citation>
    <scope>NUCLEOTIDE SEQUENCE</scope>
    <source>
        <tissue evidence="1">Shoot tissue taken approximately 20 cm above the soil surface</tissue>
    </source>
</reference>
<accession>A0A0A9EM88</accession>
<dbReference type="AlphaFoldDB" id="A0A0A9EM88"/>
<proteinExistence type="predicted"/>
<reference evidence="1" key="1">
    <citation type="submission" date="2014-09" db="EMBL/GenBank/DDBJ databases">
        <authorList>
            <person name="Magalhaes I.L.F."/>
            <person name="Oliveira U."/>
            <person name="Santos F.R."/>
            <person name="Vidigal T.H.D.A."/>
            <person name="Brescovit A.D."/>
            <person name="Santos A.J."/>
        </authorList>
    </citation>
    <scope>NUCLEOTIDE SEQUENCE</scope>
    <source>
        <tissue evidence="1">Shoot tissue taken approximately 20 cm above the soil surface</tissue>
    </source>
</reference>
<sequence>MIHFCMSFMSGLLGALS</sequence>